<reference evidence="1 2" key="1">
    <citation type="submission" date="2024-04" db="EMBL/GenBank/DDBJ databases">
        <title>genome sequences of Mucor flavus KT1a and Helicostylum pulchrum KT1b strains isolated from the surface of a dry-aged beef.</title>
        <authorList>
            <person name="Toyotome T."/>
            <person name="Hosono M."/>
            <person name="Torimaru M."/>
            <person name="Fukuda K."/>
            <person name="Mikami N."/>
        </authorList>
    </citation>
    <scope>NUCLEOTIDE SEQUENCE [LARGE SCALE GENOMIC DNA]</scope>
    <source>
        <strain evidence="1 2">KT1a</strain>
    </source>
</reference>
<accession>A0ABP9YKV0</accession>
<comment type="caution">
    <text evidence="1">The sequence shown here is derived from an EMBL/GenBank/DDBJ whole genome shotgun (WGS) entry which is preliminary data.</text>
</comment>
<keyword evidence="2" id="KW-1185">Reference proteome</keyword>
<evidence type="ECO:0000313" key="1">
    <source>
        <dbReference type="EMBL" id="GAA5807462.1"/>
    </source>
</evidence>
<dbReference type="EMBL" id="BAABUK010000002">
    <property type="protein sequence ID" value="GAA5807462.1"/>
    <property type="molecule type" value="Genomic_DNA"/>
</dbReference>
<dbReference type="Proteomes" id="UP001473302">
    <property type="component" value="Unassembled WGS sequence"/>
</dbReference>
<evidence type="ECO:0000313" key="2">
    <source>
        <dbReference type="Proteomes" id="UP001473302"/>
    </source>
</evidence>
<organism evidence="1 2">
    <name type="scientific">Mucor flavus</name>
    <dbReference type="NCBI Taxonomy" id="439312"/>
    <lineage>
        <taxon>Eukaryota</taxon>
        <taxon>Fungi</taxon>
        <taxon>Fungi incertae sedis</taxon>
        <taxon>Mucoromycota</taxon>
        <taxon>Mucoromycotina</taxon>
        <taxon>Mucoromycetes</taxon>
        <taxon>Mucorales</taxon>
        <taxon>Mucorineae</taxon>
        <taxon>Mucoraceae</taxon>
        <taxon>Mucor</taxon>
    </lineage>
</organism>
<sequence>MNTTRNVTRNQAICMFFYVDYTDENVMNYKKKIEDFGDVEICYNVDEKQPVLVSKQRIRGDPISYRKYLECIDSSLEQSQSKKRQRIELQTEAQVVQFIKEVYCYEEPMNLEIYTKQTVSTRNIYETINKYTAVFEKRTPQSFATWCKNKRLPFLNGKETRQDGIRSRELYIMEDIYYDDLIDSICNYLPNYQESLKNLLDKGYEIVGYARKSPANDNIDNRTKLLQAMVNNLQERSFASRIYVSTSSYSSTPFFERDLKNDDGIIDKLSQVTGSTQDMLVYLKSVKRDVCLVSVDFAGLTTRTHDIVQLIETNPAIKKIAIETFTVANELFLFDSESLTTDAELLEKFNCRKKSVQRSK</sequence>
<protein>
    <submittedName>
        <fullName evidence="1">Uncharacterized protein</fullName>
    </submittedName>
</protein>
<gene>
    <name evidence="1" type="ORF">MFLAVUS_000823</name>
</gene>
<proteinExistence type="predicted"/>
<name>A0ABP9YKV0_9FUNG</name>